<dbReference type="InterPro" id="IPR001296">
    <property type="entry name" value="Glyco_trans_1"/>
</dbReference>
<gene>
    <name evidence="4" type="ORF">HMPREF1061_01504</name>
</gene>
<dbReference type="PANTHER" id="PTHR46401:SF2">
    <property type="entry name" value="GLYCOSYLTRANSFERASE WBBK-RELATED"/>
    <property type="match status" value="1"/>
</dbReference>
<evidence type="ECO:0000259" key="2">
    <source>
        <dbReference type="Pfam" id="PF00534"/>
    </source>
</evidence>
<evidence type="ECO:0000313" key="4">
    <source>
        <dbReference type="EMBL" id="EIY21773.1"/>
    </source>
</evidence>
<feature type="domain" description="Glycosyltransferase subfamily 4-like N-terminal" evidence="3">
    <location>
        <begin position="92"/>
        <end position="164"/>
    </location>
</feature>
<dbReference type="AlphaFoldDB" id="I9PZ31"/>
<protein>
    <recommendedName>
        <fullName evidence="6">Glycosyl transferase family 1 domain-containing protein</fullName>
    </recommendedName>
</protein>
<dbReference type="Proteomes" id="UP000002965">
    <property type="component" value="Unassembled WGS sequence"/>
</dbReference>
<evidence type="ECO:0008006" key="6">
    <source>
        <dbReference type="Google" id="ProtNLM"/>
    </source>
</evidence>
<dbReference type="Pfam" id="PF00534">
    <property type="entry name" value="Glycos_transf_1"/>
    <property type="match status" value="1"/>
</dbReference>
<keyword evidence="5" id="KW-1185">Reference proteome</keyword>
<dbReference type="CDD" id="cd03809">
    <property type="entry name" value="GT4_MtfB-like"/>
    <property type="match status" value="1"/>
</dbReference>
<dbReference type="OrthoDB" id="9801609at2"/>
<dbReference type="GO" id="GO:0016757">
    <property type="term" value="F:glycosyltransferase activity"/>
    <property type="evidence" value="ECO:0007669"/>
    <property type="project" value="InterPro"/>
</dbReference>
<feature type="domain" description="Glycosyl transferase family 1" evidence="2">
    <location>
        <begin position="177"/>
        <end position="316"/>
    </location>
</feature>
<dbReference type="Pfam" id="PF13439">
    <property type="entry name" value="Glyco_transf_4"/>
    <property type="match status" value="1"/>
</dbReference>
<name>I9PZ31_9BACE</name>
<dbReference type="Gene3D" id="3.40.50.2000">
    <property type="entry name" value="Glycogen Phosphorylase B"/>
    <property type="match status" value="2"/>
</dbReference>
<dbReference type="EMBL" id="AGXF01000006">
    <property type="protein sequence ID" value="EIY21773.1"/>
    <property type="molecule type" value="Genomic_DNA"/>
</dbReference>
<evidence type="ECO:0000313" key="5">
    <source>
        <dbReference type="Proteomes" id="UP000002965"/>
    </source>
</evidence>
<dbReference type="GeneID" id="75114176"/>
<dbReference type="RefSeq" id="WP_005680786.1">
    <property type="nucleotide sequence ID" value="NZ_CAXUCB010000007.1"/>
</dbReference>
<dbReference type="PANTHER" id="PTHR46401">
    <property type="entry name" value="GLYCOSYLTRANSFERASE WBBK-RELATED"/>
    <property type="match status" value="1"/>
</dbReference>
<reference evidence="4 5" key="1">
    <citation type="submission" date="2012-02" db="EMBL/GenBank/DDBJ databases">
        <title>The Genome Sequence of Bacteroides caccae CL03T12C61.</title>
        <authorList>
            <consortium name="The Broad Institute Genome Sequencing Platform"/>
            <person name="Earl A."/>
            <person name="Ward D."/>
            <person name="Feldgarden M."/>
            <person name="Gevers D."/>
            <person name="Zitomersky N.L."/>
            <person name="Coyne M.J."/>
            <person name="Comstock L.E."/>
            <person name="Young S.K."/>
            <person name="Zeng Q."/>
            <person name="Gargeya S."/>
            <person name="Fitzgerald M."/>
            <person name="Haas B."/>
            <person name="Abouelleil A."/>
            <person name="Alvarado L."/>
            <person name="Arachchi H.M."/>
            <person name="Berlin A."/>
            <person name="Chapman S.B."/>
            <person name="Gearin G."/>
            <person name="Goldberg J."/>
            <person name="Griggs A."/>
            <person name="Gujja S."/>
            <person name="Hansen M."/>
            <person name="Heiman D."/>
            <person name="Howarth C."/>
            <person name="Larimer J."/>
            <person name="Lui A."/>
            <person name="MacDonald P.J.P."/>
            <person name="McCowen C."/>
            <person name="Montmayeur A."/>
            <person name="Murphy C."/>
            <person name="Neiman D."/>
            <person name="Pearson M."/>
            <person name="Priest M."/>
            <person name="Roberts A."/>
            <person name="Saif S."/>
            <person name="Shea T."/>
            <person name="Sisk P."/>
            <person name="Stolte C."/>
            <person name="Sykes S."/>
            <person name="Wortman J."/>
            <person name="Nusbaum C."/>
            <person name="Birren B."/>
        </authorList>
    </citation>
    <scope>NUCLEOTIDE SEQUENCE [LARGE SCALE GENOMIC DNA]</scope>
    <source>
        <strain evidence="4 5">CL03T12C61</strain>
    </source>
</reference>
<evidence type="ECO:0000259" key="3">
    <source>
        <dbReference type="Pfam" id="PF13439"/>
    </source>
</evidence>
<keyword evidence="1" id="KW-0808">Transferase</keyword>
<organism evidence="4 5">
    <name type="scientific">Bacteroides caccae CL03T12C61</name>
    <dbReference type="NCBI Taxonomy" id="997873"/>
    <lineage>
        <taxon>Bacteria</taxon>
        <taxon>Pseudomonadati</taxon>
        <taxon>Bacteroidota</taxon>
        <taxon>Bacteroidia</taxon>
        <taxon>Bacteroidales</taxon>
        <taxon>Bacteroidaceae</taxon>
        <taxon>Bacteroides</taxon>
    </lineage>
</organism>
<dbReference type="SUPFAM" id="SSF53756">
    <property type="entry name" value="UDP-Glycosyltransferase/glycogen phosphorylase"/>
    <property type="match status" value="1"/>
</dbReference>
<accession>I9PZ31</accession>
<evidence type="ECO:0000256" key="1">
    <source>
        <dbReference type="ARBA" id="ARBA00022679"/>
    </source>
</evidence>
<proteinExistence type="predicted"/>
<comment type="caution">
    <text evidence="4">The sequence shown here is derived from an EMBL/GenBank/DDBJ whole genome shotgun (WGS) entry which is preliminary data.</text>
</comment>
<dbReference type="InterPro" id="IPR028098">
    <property type="entry name" value="Glyco_trans_4-like_N"/>
</dbReference>
<dbReference type="PATRIC" id="fig|997873.3.peg.1584"/>
<sequence length="357" mass="40591">MKIAIDARLIGNSGIGTHIENIVSVLVHKYTKHHYLLIGNEKQIGIYRGISNVDLLITDISQFSLMELCAFPVKEINKCDVFYSPYINIPGRIKVPVYCTIHDVVFFDVKGLSSRLGTTLRWAFYKRAVYLSKTLFTVSKFSATRIKSHFHTNKDIHVILNGISEQIKEYNPIKERVYDFPYYVYVGNIKKHKGIDVLINAINEVNKRGFNVKLVLIGDYQRIKTKDRHVMDLLNSAGDNILFTGFLSNDKLYDIVSQSLALVLPTHYEGFGIPPLESLYLGGNAIITDLPVLREVYGGLPVTFFKDGDIKALADLLLLKPQLNIDVMQTRQYIDSHYSFDIVVAKIIQVIENEQIC</sequence>
<dbReference type="HOGENOM" id="CLU_009583_27_5_10"/>